<dbReference type="OrthoDB" id="9104104at2"/>
<accession>A0A158J5L5</accession>
<organism evidence="1 2">
    <name type="scientific">Caballeronia choica</name>
    <dbReference type="NCBI Taxonomy" id="326476"/>
    <lineage>
        <taxon>Bacteria</taxon>
        <taxon>Pseudomonadati</taxon>
        <taxon>Pseudomonadota</taxon>
        <taxon>Betaproteobacteria</taxon>
        <taxon>Burkholderiales</taxon>
        <taxon>Burkholderiaceae</taxon>
        <taxon>Caballeronia</taxon>
    </lineage>
</organism>
<dbReference type="Proteomes" id="UP000054770">
    <property type="component" value="Unassembled WGS sequence"/>
</dbReference>
<proteinExistence type="predicted"/>
<dbReference type="AlphaFoldDB" id="A0A158J5L5"/>
<gene>
    <name evidence="1" type="ORF">AWB68_03436</name>
</gene>
<comment type="caution">
    <text evidence="1">The sequence shown here is derived from an EMBL/GenBank/DDBJ whole genome shotgun (WGS) entry which is preliminary data.</text>
</comment>
<keyword evidence="2" id="KW-1185">Reference proteome</keyword>
<protein>
    <submittedName>
        <fullName evidence="1">Uncharacterized protein</fullName>
    </submittedName>
</protein>
<sequence>MTITDTLKQFGHFHDWYIDIIATEKEGGASTPNTLTLGLHDGTRRATVTFRGVTRASIEDGGLLNIVNSIETLKPGHDAYPNALRMLNKSAHFGKQRGDHVAYVFSTVGAEIAVEFDSIKIEAT</sequence>
<dbReference type="RefSeq" id="WP_087645540.1">
    <property type="nucleotide sequence ID" value="NZ_FCON02000034.1"/>
</dbReference>
<evidence type="ECO:0000313" key="1">
    <source>
        <dbReference type="EMBL" id="SAL63733.1"/>
    </source>
</evidence>
<dbReference type="EMBL" id="FCON02000034">
    <property type="protein sequence ID" value="SAL63733.1"/>
    <property type="molecule type" value="Genomic_DNA"/>
</dbReference>
<name>A0A158J5L5_9BURK</name>
<evidence type="ECO:0000313" key="2">
    <source>
        <dbReference type="Proteomes" id="UP000054770"/>
    </source>
</evidence>
<reference evidence="1" key="1">
    <citation type="submission" date="2016-01" db="EMBL/GenBank/DDBJ databases">
        <authorList>
            <person name="Peeters C."/>
        </authorList>
    </citation>
    <scope>NUCLEOTIDE SEQUENCE [LARGE SCALE GENOMIC DNA]</scope>
    <source>
        <strain evidence="1">LMG 22940</strain>
    </source>
</reference>